<evidence type="ECO:0000256" key="2">
    <source>
        <dbReference type="ARBA" id="ARBA00022475"/>
    </source>
</evidence>
<comment type="caution">
    <text evidence="9">The sequence shown here is derived from an EMBL/GenBank/DDBJ whole genome shotgun (WGS) entry which is preliminary data.</text>
</comment>
<feature type="transmembrane region" description="Helical" evidence="8">
    <location>
        <begin position="268"/>
        <end position="290"/>
    </location>
</feature>
<evidence type="ECO:0000256" key="3">
    <source>
        <dbReference type="ARBA" id="ARBA00022692"/>
    </source>
</evidence>
<dbReference type="GO" id="GO:0008360">
    <property type="term" value="P:regulation of cell shape"/>
    <property type="evidence" value="ECO:0007669"/>
    <property type="project" value="UniProtKB-KW"/>
</dbReference>
<evidence type="ECO:0000313" key="10">
    <source>
        <dbReference type="Proteomes" id="UP000070456"/>
    </source>
</evidence>
<keyword evidence="3 8" id="KW-0812">Transmembrane</keyword>
<dbReference type="Pfam" id="PF03023">
    <property type="entry name" value="MurJ"/>
    <property type="match status" value="1"/>
</dbReference>
<evidence type="ECO:0000256" key="5">
    <source>
        <dbReference type="ARBA" id="ARBA00022984"/>
    </source>
</evidence>
<keyword evidence="2" id="KW-1003">Cell membrane</keyword>
<feature type="transmembrane region" description="Helical" evidence="8">
    <location>
        <begin position="302"/>
        <end position="325"/>
    </location>
</feature>
<dbReference type="PANTHER" id="PTHR47019">
    <property type="entry name" value="LIPID II FLIPPASE MURJ"/>
    <property type="match status" value="1"/>
</dbReference>
<dbReference type="GO" id="GO:0009252">
    <property type="term" value="P:peptidoglycan biosynthetic process"/>
    <property type="evidence" value="ECO:0007669"/>
    <property type="project" value="UniProtKB-KW"/>
</dbReference>
<evidence type="ECO:0000256" key="6">
    <source>
        <dbReference type="ARBA" id="ARBA00022989"/>
    </source>
</evidence>
<feature type="transmembrane region" description="Helical" evidence="8">
    <location>
        <begin position="185"/>
        <end position="208"/>
    </location>
</feature>
<dbReference type="GO" id="GO:0005886">
    <property type="term" value="C:plasma membrane"/>
    <property type="evidence" value="ECO:0007669"/>
    <property type="project" value="UniProtKB-SubCell"/>
</dbReference>
<evidence type="ECO:0000256" key="4">
    <source>
        <dbReference type="ARBA" id="ARBA00022960"/>
    </source>
</evidence>
<dbReference type="PANTHER" id="PTHR47019:SF1">
    <property type="entry name" value="LIPID II FLIPPASE MURJ"/>
    <property type="match status" value="1"/>
</dbReference>
<accession>A0A140L1M5</accession>
<feature type="transmembrane region" description="Helical" evidence="8">
    <location>
        <begin position="89"/>
        <end position="108"/>
    </location>
</feature>
<dbReference type="GO" id="GO:0015648">
    <property type="term" value="F:lipid-linked peptidoglycan transporter activity"/>
    <property type="evidence" value="ECO:0007669"/>
    <property type="project" value="TreeGrafter"/>
</dbReference>
<evidence type="ECO:0000256" key="7">
    <source>
        <dbReference type="ARBA" id="ARBA00023136"/>
    </source>
</evidence>
<feature type="transmembrane region" description="Helical" evidence="8">
    <location>
        <begin position="409"/>
        <end position="427"/>
    </location>
</feature>
<dbReference type="Proteomes" id="UP000070456">
    <property type="component" value="Unassembled WGS sequence"/>
</dbReference>
<comment type="subcellular location">
    <subcellularLocation>
        <location evidence="1">Cell membrane</location>
        <topology evidence="1">Multi-pass membrane protein</topology>
    </subcellularLocation>
</comment>
<sequence>MSNRRKTANMIFVVFLLTFLAKFIGFFREVLLGSRIGANMASDAYIMAFYATVSIFISVGTAITIAVIPMMVEGFTLGSKEEAFRFSNNLLNTLVLFSTIVIGVVFFFSKEIMAMMANGFEGEKFALTVNLTRIMLPTLICICITYVFVSLLQSMGKFAVTSFISVPANILAIVFLYFFSHPYGVKGLAFVTLVGWVLQFVIQFPSLYKEGFRYALYINLKDQRIRRFFKMIFPVTIVASVNQVNMLLDEIQASALHHGKVSSLYYGGILYLAVAGITVYGISAVMFPKFAEKAIQMERRQYGIFVTSIMKLMIFILLPMTIGIGLLSRPVISLVFERGAFHQSAAAATATALASYSLGMVGYAIQDVVNKAFYALQDIKIPMKFSILAVFLNLLLNVALVRYNEVAGIAFATAGATTLSAVGLYWYPLKEKWAILGGEGFLRT</sequence>
<gene>
    <name evidence="9" type="primary">murJ</name>
    <name evidence="9" type="ORF">AN619_23480</name>
</gene>
<dbReference type="NCBIfam" id="TIGR01695">
    <property type="entry name" value="murJ_mviN"/>
    <property type="match status" value="1"/>
</dbReference>
<feature type="transmembrane region" description="Helical" evidence="8">
    <location>
        <begin position="385"/>
        <end position="403"/>
    </location>
</feature>
<dbReference type="PRINTS" id="PR01806">
    <property type="entry name" value="VIRFACTRMVIN"/>
</dbReference>
<feature type="transmembrane region" description="Helical" evidence="8">
    <location>
        <begin position="228"/>
        <end position="248"/>
    </location>
</feature>
<feature type="transmembrane region" description="Helical" evidence="8">
    <location>
        <begin position="7"/>
        <end position="27"/>
    </location>
</feature>
<evidence type="ECO:0000256" key="8">
    <source>
        <dbReference type="SAM" id="Phobius"/>
    </source>
</evidence>
<protein>
    <submittedName>
        <fullName evidence="9">Putative lipid II flippase MurJ</fullName>
    </submittedName>
</protein>
<keyword evidence="4" id="KW-0133">Cell shape</keyword>
<dbReference type="InterPro" id="IPR004268">
    <property type="entry name" value="MurJ"/>
</dbReference>
<keyword evidence="5" id="KW-0573">Peptidoglycan synthesis</keyword>
<dbReference type="AlphaFoldDB" id="A0A140L1M5"/>
<organism evidence="9 10">
    <name type="scientific">Thermotalea metallivorans</name>
    <dbReference type="NCBI Taxonomy" id="520762"/>
    <lineage>
        <taxon>Bacteria</taxon>
        <taxon>Bacillati</taxon>
        <taxon>Bacillota</taxon>
        <taxon>Clostridia</taxon>
        <taxon>Peptostreptococcales</taxon>
        <taxon>Thermotaleaceae</taxon>
        <taxon>Thermotalea</taxon>
    </lineage>
</organism>
<feature type="transmembrane region" description="Helical" evidence="8">
    <location>
        <begin position="134"/>
        <end position="152"/>
    </location>
</feature>
<keyword evidence="6 8" id="KW-1133">Transmembrane helix</keyword>
<dbReference type="RefSeq" id="WP_198153299.1">
    <property type="nucleotide sequence ID" value="NZ_LOEE01000054.1"/>
</dbReference>
<dbReference type="GO" id="GO:0034204">
    <property type="term" value="P:lipid translocation"/>
    <property type="evidence" value="ECO:0007669"/>
    <property type="project" value="TreeGrafter"/>
</dbReference>
<dbReference type="EMBL" id="LOEE01000054">
    <property type="protein sequence ID" value="KXG74450.1"/>
    <property type="molecule type" value="Genomic_DNA"/>
</dbReference>
<reference evidence="9 10" key="1">
    <citation type="submission" date="2015-12" db="EMBL/GenBank/DDBJ databases">
        <title>Draft genome sequence of the thermoanaerobe Thermotalea metallivorans, an isolate from the runoff channel of the Great Artesian Basin, Australia.</title>
        <authorList>
            <person name="Patel B.K."/>
        </authorList>
    </citation>
    <scope>NUCLEOTIDE SEQUENCE [LARGE SCALE GENOMIC DNA]</scope>
    <source>
        <strain evidence="9 10">B2-1</strain>
    </source>
</reference>
<name>A0A140L1M5_9FIRM</name>
<feature type="transmembrane region" description="Helical" evidence="8">
    <location>
        <begin position="47"/>
        <end position="68"/>
    </location>
</feature>
<dbReference type="CDD" id="cd13123">
    <property type="entry name" value="MATE_MurJ_like"/>
    <property type="match status" value="1"/>
</dbReference>
<keyword evidence="7 8" id="KW-0472">Membrane</keyword>
<feature type="transmembrane region" description="Helical" evidence="8">
    <location>
        <begin position="159"/>
        <end position="179"/>
    </location>
</feature>
<evidence type="ECO:0000256" key="1">
    <source>
        <dbReference type="ARBA" id="ARBA00004651"/>
    </source>
</evidence>
<evidence type="ECO:0000313" key="9">
    <source>
        <dbReference type="EMBL" id="KXG74450.1"/>
    </source>
</evidence>
<proteinExistence type="predicted"/>
<keyword evidence="10" id="KW-1185">Reference proteome</keyword>
<feature type="transmembrane region" description="Helical" evidence="8">
    <location>
        <begin position="345"/>
        <end position="365"/>
    </location>
</feature>
<dbReference type="InterPro" id="IPR051050">
    <property type="entry name" value="Lipid_II_flippase_MurJ/MviN"/>
</dbReference>
<dbReference type="STRING" id="520762.AN619_23480"/>